<evidence type="ECO:0000256" key="1">
    <source>
        <dbReference type="SAM" id="SignalP"/>
    </source>
</evidence>
<dbReference type="EMBL" id="BGPR01030931">
    <property type="protein sequence ID" value="GBO03709.1"/>
    <property type="molecule type" value="Genomic_DNA"/>
</dbReference>
<gene>
    <name evidence="2" type="ORF">AVEN_68004_1</name>
</gene>
<name>A0A4Y2TSU9_ARAVE</name>
<feature type="chain" id="PRO_5021351354" evidence="1">
    <location>
        <begin position="29"/>
        <end position="183"/>
    </location>
</feature>
<evidence type="ECO:0000313" key="3">
    <source>
        <dbReference type="Proteomes" id="UP000499080"/>
    </source>
</evidence>
<dbReference type="Proteomes" id="UP000499080">
    <property type="component" value="Unassembled WGS sequence"/>
</dbReference>
<dbReference type="AlphaFoldDB" id="A0A4Y2TSU9"/>
<keyword evidence="1" id="KW-0732">Signal</keyword>
<protein>
    <submittedName>
        <fullName evidence="2">Uncharacterized protein</fullName>
    </submittedName>
</protein>
<proteinExistence type="predicted"/>
<comment type="caution">
    <text evidence="2">The sequence shown here is derived from an EMBL/GenBank/DDBJ whole genome shotgun (WGS) entry which is preliminary data.</text>
</comment>
<sequence>MESPDIWTSWMSQLPLLTIPILIHFSHSRPVLAWTSLECPASNAGEFNLQFLSEIKDSTLQVRCRLTGNDELLMRTSHHETANFFTFTVPQKQQEGYLGTVLIILNRGQMTRMRLHLEPPLQTPAPHGCSSVLLPGLGPIRWAGSGWVLGVAWMAGRLAPPTYDLPCRHARRAAHLPWDGFRA</sequence>
<evidence type="ECO:0000313" key="2">
    <source>
        <dbReference type="EMBL" id="GBO03709.1"/>
    </source>
</evidence>
<keyword evidence="3" id="KW-1185">Reference proteome</keyword>
<reference evidence="2 3" key="1">
    <citation type="journal article" date="2019" name="Sci. Rep.">
        <title>Orb-weaving spider Araneus ventricosus genome elucidates the spidroin gene catalogue.</title>
        <authorList>
            <person name="Kono N."/>
            <person name="Nakamura H."/>
            <person name="Ohtoshi R."/>
            <person name="Moran D.A.P."/>
            <person name="Shinohara A."/>
            <person name="Yoshida Y."/>
            <person name="Fujiwara M."/>
            <person name="Mori M."/>
            <person name="Tomita M."/>
            <person name="Arakawa K."/>
        </authorList>
    </citation>
    <scope>NUCLEOTIDE SEQUENCE [LARGE SCALE GENOMIC DNA]</scope>
</reference>
<feature type="signal peptide" evidence="1">
    <location>
        <begin position="1"/>
        <end position="28"/>
    </location>
</feature>
<accession>A0A4Y2TSU9</accession>
<organism evidence="2 3">
    <name type="scientific">Araneus ventricosus</name>
    <name type="common">Orbweaver spider</name>
    <name type="synonym">Epeira ventricosa</name>
    <dbReference type="NCBI Taxonomy" id="182803"/>
    <lineage>
        <taxon>Eukaryota</taxon>
        <taxon>Metazoa</taxon>
        <taxon>Ecdysozoa</taxon>
        <taxon>Arthropoda</taxon>
        <taxon>Chelicerata</taxon>
        <taxon>Arachnida</taxon>
        <taxon>Araneae</taxon>
        <taxon>Araneomorphae</taxon>
        <taxon>Entelegynae</taxon>
        <taxon>Araneoidea</taxon>
        <taxon>Araneidae</taxon>
        <taxon>Araneus</taxon>
    </lineage>
</organism>